<dbReference type="InterPro" id="IPR029046">
    <property type="entry name" value="LolA/LolB/LppX"/>
</dbReference>
<dbReference type="SUPFAM" id="SSF89392">
    <property type="entry name" value="Prokaryotic lipoproteins and lipoprotein localization factors"/>
    <property type="match status" value="1"/>
</dbReference>
<dbReference type="FunFam" id="2.50.20.10:FF:000012">
    <property type="entry name" value="Outer-membrane lipoprotein carrier protein"/>
    <property type="match status" value="1"/>
</dbReference>
<reference evidence="4" key="2">
    <citation type="submission" date="2022-12" db="EMBL/GenBank/DDBJ databases">
        <authorList>
            <person name="Sun Q."/>
            <person name="Zhou Y."/>
        </authorList>
    </citation>
    <scope>NUCLEOTIDE SEQUENCE</scope>
    <source>
        <strain evidence="4">CGMCC 1.15034</strain>
    </source>
</reference>
<dbReference type="InterPro" id="IPR004564">
    <property type="entry name" value="OM_lipoprot_carrier_LolA-like"/>
</dbReference>
<evidence type="ECO:0000256" key="1">
    <source>
        <dbReference type="ARBA" id="ARBA00022729"/>
    </source>
</evidence>
<dbReference type="Proteomes" id="UP000625079">
    <property type="component" value="Unassembled WGS sequence"/>
</dbReference>
<dbReference type="CDD" id="cd16325">
    <property type="entry name" value="LolA"/>
    <property type="match status" value="1"/>
</dbReference>
<accession>A0AA88B9E8</accession>
<dbReference type="Gene3D" id="2.50.20.10">
    <property type="entry name" value="Lipoprotein localisation LolA/LolB/LppX"/>
    <property type="match status" value="1"/>
</dbReference>
<evidence type="ECO:0000256" key="2">
    <source>
        <dbReference type="SAM" id="MobiDB-lite"/>
    </source>
</evidence>
<evidence type="ECO:0000256" key="3">
    <source>
        <dbReference type="SAM" id="SignalP"/>
    </source>
</evidence>
<dbReference type="Pfam" id="PF03548">
    <property type="entry name" value="LolA"/>
    <property type="match status" value="1"/>
</dbReference>
<organism evidence="4 5">
    <name type="scientific">Bradyrhizobium guangdongense</name>
    <dbReference type="NCBI Taxonomy" id="1325090"/>
    <lineage>
        <taxon>Bacteria</taxon>
        <taxon>Pseudomonadati</taxon>
        <taxon>Pseudomonadota</taxon>
        <taxon>Alphaproteobacteria</taxon>
        <taxon>Hyphomicrobiales</taxon>
        <taxon>Nitrobacteraceae</taxon>
        <taxon>Bradyrhizobium</taxon>
    </lineage>
</organism>
<evidence type="ECO:0000313" key="4">
    <source>
        <dbReference type="EMBL" id="GGI30276.1"/>
    </source>
</evidence>
<dbReference type="EMBL" id="BMHC01000017">
    <property type="protein sequence ID" value="GGI30276.1"/>
    <property type="molecule type" value="Genomic_DNA"/>
</dbReference>
<keyword evidence="1 3" id="KW-0732">Signal</keyword>
<dbReference type="AlphaFoldDB" id="A0AA88B9E8"/>
<feature type="region of interest" description="Disordered" evidence="2">
    <location>
        <begin position="42"/>
        <end position="80"/>
    </location>
</feature>
<gene>
    <name evidence="4" type="ORF">GCM10010987_58640</name>
</gene>
<name>A0AA88B9E8_9BRAD</name>
<comment type="caution">
    <text evidence="4">The sequence shown here is derived from an EMBL/GenBank/DDBJ whole genome shotgun (WGS) entry which is preliminary data.</text>
</comment>
<dbReference type="PANTHER" id="PTHR35869">
    <property type="entry name" value="OUTER-MEMBRANE LIPOPROTEIN CARRIER PROTEIN"/>
    <property type="match status" value="1"/>
</dbReference>
<evidence type="ECO:0000313" key="5">
    <source>
        <dbReference type="Proteomes" id="UP000625079"/>
    </source>
</evidence>
<protein>
    <submittedName>
        <fullName evidence="4">Outer-membrane lipoprotein carrier protein</fullName>
    </submittedName>
</protein>
<reference evidence="4" key="1">
    <citation type="journal article" date="2014" name="Int. J. Syst. Evol. Microbiol.">
        <title>Complete genome sequence of Corynebacterium casei LMG S-19264T (=DSM 44701T), isolated from a smear-ripened cheese.</title>
        <authorList>
            <consortium name="US DOE Joint Genome Institute (JGI-PGF)"/>
            <person name="Walter F."/>
            <person name="Albersmeier A."/>
            <person name="Kalinowski J."/>
            <person name="Ruckert C."/>
        </authorList>
    </citation>
    <scope>NUCLEOTIDE SEQUENCE</scope>
    <source>
        <strain evidence="4">CGMCC 1.15034</strain>
    </source>
</reference>
<feature type="chain" id="PRO_5041728913" evidence="3">
    <location>
        <begin position="38"/>
        <end position="270"/>
    </location>
</feature>
<proteinExistence type="predicted"/>
<keyword evidence="4" id="KW-0449">Lipoprotein</keyword>
<dbReference type="PANTHER" id="PTHR35869:SF1">
    <property type="entry name" value="OUTER-MEMBRANE LIPOPROTEIN CARRIER PROTEIN"/>
    <property type="match status" value="1"/>
</dbReference>
<sequence>MTRHPDIRFAASFAARGARVAGVLLVTAMMVSAASFAQNVPVPKPAPKGRDNAQPSGGPAITGATQAPPNPVIPDPRRNVPSSIFQTFDDKQKAQAAKVSAYLSSLSTLVGNFVQVGPDGSKTQGDFYIQKPGKLRFEYDPPSPIDIIADGSSVVVRDRKLATQDVYPLSQTPLRFLLSDRIDLMKDTNVVNVTSDDLFISVTIEEKQALVGTSRLLLMIGAKDGQLKQWTVTDPQGYDTTVAVYNLDAGKKLDPSMFKIDFTNYGPAPG</sequence>
<feature type="signal peptide" evidence="3">
    <location>
        <begin position="1"/>
        <end position="37"/>
    </location>
</feature>